<dbReference type="OrthoDB" id="3659759at2759"/>
<keyword evidence="2" id="KW-0812">Transmembrane</keyword>
<dbReference type="AlphaFoldDB" id="A0A9P4V3F4"/>
<evidence type="ECO:0000256" key="1">
    <source>
        <dbReference type="SAM" id="MobiDB-lite"/>
    </source>
</evidence>
<comment type="caution">
    <text evidence="3">The sequence shown here is derived from an EMBL/GenBank/DDBJ whole genome shotgun (WGS) entry which is preliminary data.</text>
</comment>
<feature type="compositionally biased region" description="Pro residues" evidence="1">
    <location>
        <begin position="29"/>
        <end position="38"/>
    </location>
</feature>
<sequence length="88" mass="9473">MAEPEPHKPPRHQDSGFYEISPAESEAPPVEPPPPLLPPQIIGHPGAVSGQTIPGWAGLLVIIAVIGWTTWCSLYMFRLLGGETSRHG</sequence>
<protein>
    <submittedName>
        <fullName evidence="3">Uncharacterized protein</fullName>
    </submittedName>
</protein>
<feature type="region of interest" description="Disordered" evidence="1">
    <location>
        <begin position="1"/>
        <end position="41"/>
    </location>
</feature>
<feature type="compositionally biased region" description="Basic and acidic residues" evidence="1">
    <location>
        <begin position="1"/>
        <end position="14"/>
    </location>
</feature>
<proteinExistence type="predicted"/>
<reference evidence="3" key="1">
    <citation type="journal article" date="2020" name="Stud. Mycol.">
        <title>101 Dothideomycetes genomes: a test case for predicting lifestyles and emergence of pathogens.</title>
        <authorList>
            <person name="Haridas S."/>
            <person name="Albert R."/>
            <person name="Binder M."/>
            <person name="Bloem J."/>
            <person name="Labutti K."/>
            <person name="Salamov A."/>
            <person name="Andreopoulos B."/>
            <person name="Baker S."/>
            <person name="Barry K."/>
            <person name="Bills G."/>
            <person name="Bluhm B."/>
            <person name="Cannon C."/>
            <person name="Castanera R."/>
            <person name="Culley D."/>
            <person name="Daum C."/>
            <person name="Ezra D."/>
            <person name="Gonzalez J."/>
            <person name="Henrissat B."/>
            <person name="Kuo A."/>
            <person name="Liang C."/>
            <person name="Lipzen A."/>
            <person name="Lutzoni F."/>
            <person name="Magnuson J."/>
            <person name="Mondo S."/>
            <person name="Nolan M."/>
            <person name="Ohm R."/>
            <person name="Pangilinan J."/>
            <person name="Park H.-J."/>
            <person name="Ramirez L."/>
            <person name="Alfaro M."/>
            <person name="Sun H."/>
            <person name="Tritt A."/>
            <person name="Yoshinaga Y."/>
            <person name="Zwiers L.-H."/>
            <person name="Turgeon B."/>
            <person name="Goodwin S."/>
            <person name="Spatafora J."/>
            <person name="Crous P."/>
            <person name="Grigoriev I."/>
        </authorList>
    </citation>
    <scope>NUCLEOTIDE SEQUENCE</scope>
    <source>
        <strain evidence="3">CBS 125425</strain>
    </source>
</reference>
<evidence type="ECO:0000313" key="4">
    <source>
        <dbReference type="Proteomes" id="UP000799444"/>
    </source>
</evidence>
<organism evidence="3 4">
    <name type="scientific">Polyplosphaeria fusca</name>
    <dbReference type="NCBI Taxonomy" id="682080"/>
    <lineage>
        <taxon>Eukaryota</taxon>
        <taxon>Fungi</taxon>
        <taxon>Dikarya</taxon>
        <taxon>Ascomycota</taxon>
        <taxon>Pezizomycotina</taxon>
        <taxon>Dothideomycetes</taxon>
        <taxon>Pleosporomycetidae</taxon>
        <taxon>Pleosporales</taxon>
        <taxon>Tetraplosphaeriaceae</taxon>
        <taxon>Polyplosphaeria</taxon>
    </lineage>
</organism>
<name>A0A9P4V3F4_9PLEO</name>
<keyword evidence="4" id="KW-1185">Reference proteome</keyword>
<keyword evidence="2" id="KW-1133">Transmembrane helix</keyword>
<feature type="transmembrane region" description="Helical" evidence="2">
    <location>
        <begin position="56"/>
        <end position="77"/>
    </location>
</feature>
<evidence type="ECO:0000313" key="3">
    <source>
        <dbReference type="EMBL" id="KAF2735118.1"/>
    </source>
</evidence>
<keyword evidence="2" id="KW-0472">Membrane</keyword>
<gene>
    <name evidence="3" type="ORF">EJ04DRAFT_511950</name>
</gene>
<dbReference type="Proteomes" id="UP000799444">
    <property type="component" value="Unassembled WGS sequence"/>
</dbReference>
<evidence type="ECO:0000256" key="2">
    <source>
        <dbReference type="SAM" id="Phobius"/>
    </source>
</evidence>
<dbReference type="EMBL" id="ML996139">
    <property type="protein sequence ID" value="KAF2735118.1"/>
    <property type="molecule type" value="Genomic_DNA"/>
</dbReference>
<accession>A0A9P4V3F4</accession>